<dbReference type="KEGG" id="ajg:KKR91_11575"/>
<accession>A0A975M402</accession>
<sequence>MSDAGTAWKPEHASLSAYLDDHLLAAESGVRLFGAARRTWEGSEYEQTFADLEKEISDERDELQQLILVLGYRRSKFKKAVSMVGAAAGRLGPINPMSTGGGTSGQFELESLQAIVRAKECLWRTLLALAAHDHRFNVPRLKDMLEMAGRQQDTVARVMTETAPARFLTGISV</sequence>
<dbReference type="RefSeq" id="WP_210231623.1">
    <property type="nucleotide sequence ID" value="NZ_CP076022.1"/>
</dbReference>
<organism evidence="2 3">
    <name type="scientific">Arthrobacter jiangjiafuii</name>
    <dbReference type="NCBI Taxonomy" id="2817475"/>
    <lineage>
        <taxon>Bacteria</taxon>
        <taxon>Bacillati</taxon>
        <taxon>Actinomycetota</taxon>
        <taxon>Actinomycetes</taxon>
        <taxon>Micrococcales</taxon>
        <taxon>Micrococcaceae</taxon>
        <taxon>Arthrobacter</taxon>
    </lineage>
</organism>
<protein>
    <submittedName>
        <fullName evidence="2">Uncharacterized protein</fullName>
    </submittedName>
</protein>
<dbReference type="Proteomes" id="UP000676885">
    <property type="component" value="Chromosome"/>
</dbReference>
<evidence type="ECO:0000313" key="3">
    <source>
        <dbReference type="Proteomes" id="UP000676885"/>
    </source>
</evidence>
<evidence type="ECO:0000313" key="2">
    <source>
        <dbReference type="EMBL" id="QWC09144.1"/>
    </source>
</evidence>
<evidence type="ECO:0000256" key="1">
    <source>
        <dbReference type="SAM" id="Coils"/>
    </source>
</evidence>
<dbReference type="AlphaFoldDB" id="A0A975M402"/>
<keyword evidence="1" id="KW-0175">Coiled coil</keyword>
<proteinExistence type="predicted"/>
<feature type="coiled-coil region" evidence="1">
    <location>
        <begin position="42"/>
        <end position="69"/>
    </location>
</feature>
<dbReference type="EMBL" id="CP076022">
    <property type="protein sequence ID" value="QWC09144.1"/>
    <property type="molecule type" value="Genomic_DNA"/>
</dbReference>
<gene>
    <name evidence="2" type="ORF">KKR91_11575</name>
</gene>
<reference evidence="2 3" key="1">
    <citation type="submission" date="2021-05" db="EMBL/GenBank/DDBJ databases">
        <title>Novel species in genus Arthrobacter.</title>
        <authorList>
            <person name="Zhang G."/>
        </authorList>
    </citation>
    <scope>NUCLEOTIDE SEQUENCE [LARGE SCALE GENOMIC DNA]</scope>
    <source>
        <strain evidence="3">zg-ZUI227</strain>
    </source>
</reference>
<name>A0A975M402_9MICC</name>
<keyword evidence="3" id="KW-1185">Reference proteome</keyword>